<dbReference type="OrthoDB" id="6767399at2759"/>
<evidence type="ECO:0000313" key="3">
    <source>
        <dbReference type="EMBL" id="CAH1958550.1"/>
    </source>
</evidence>
<dbReference type="InterPro" id="IPR029526">
    <property type="entry name" value="PGBD"/>
</dbReference>
<evidence type="ECO:0000259" key="2">
    <source>
        <dbReference type="Pfam" id="PF13843"/>
    </source>
</evidence>
<gene>
    <name evidence="3" type="ORF">ACAOBT_LOCUS2702</name>
</gene>
<evidence type="ECO:0000256" key="1">
    <source>
        <dbReference type="SAM" id="MobiDB-lite"/>
    </source>
</evidence>
<reference evidence="3" key="1">
    <citation type="submission" date="2022-03" db="EMBL/GenBank/DDBJ databases">
        <authorList>
            <person name="Sayadi A."/>
        </authorList>
    </citation>
    <scope>NUCLEOTIDE SEQUENCE</scope>
</reference>
<accession>A0A9P0JRA3</accession>
<keyword evidence="4" id="KW-1185">Reference proteome</keyword>
<sequence>MDLNDSDIDDNIDIGESGEEQEEFFQQPDVTPQDDNFDTSDEEPLINIVKRISDRCRYRHKEEFYPSVVREFVQEEINRSVKEPMQYFCKYLDDDFFENIAHFSNIREVKTTGKSLGTSSAEIKRFFGCSMLMGIYNLPRIKMYWGVQTRVPIISEKMSRNRFFVLRSRLKLVDDDMVSKEARDLDRFWKVKPMLEKIQRGCRSNIRTENVSIDEQMIPFHGQVKMRQFVRGKPNPVGLKAFVMTTPQGIPLDILMYEGKGTSVDSILVDTPEKLNVGGRYVLKLADTLPKGVSVFTDRFFTSIPLVDCMLSRSLTVTGTLMSNRVPKEAKFESDSILKKRGRGSSDQLVRQDEKMVLVKWFDSRPVQMASSKCGSEPLGECKRWSKSDNKYIQIPQPNVIKEYNAFMGGVDLLDRVIGKYCMRSRTKKWTIRFIYHFFDFAAAASWLEYREDASLARLEKKQIMDYMDFKFAIAQALLYNLEDKENETSEDEEAVEIKKPRLVEALPARGFRRESALHLPEFMNDKQKSRGGSIQAKTKLLLTLRFYATGNMLRPVADFAGVSIASASRIVRKVSESIAALQSNHIKMPNTRQEMETTAAEFYRLGQISKS</sequence>
<feature type="region of interest" description="Disordered" evidence="1">
    <location>
        <begin position="1"/>
        <end position="40"/>
    </location>
</feature>
<proteinExistence type="predicted"/>
<name>A0A9P0JRA3_ACAOB</name>
<dbReference type="PANTHER" id="PTHR47272">
    <property type="entry name" value="DDE_TNP_1_7 DOMAIN-CONTAINING PROTEIN"/>
    <property type="match status" value="1"/>
</dbReference>
<feature type="compositionally biased region" description="Acidic residues" evidence="1">
    <location>
        <begin position="1"/>
        <end position="23"/>
    </location>
</feature>
<feature type="domain" description="PiggyBac transposable element-derived protein" evidence="2">
    <location>
        <begin position="84"/>
        <end position="443"/>
    </location>
</feature>
<dbReference type="Pfam" id="PF13843">
    <property type="entry name" value="DDE_Tnp_1_7"/>
    <property type="match status" value="1"/>
</dbReference>
<protein>
    <recommendedName>
        <fullName evidence="2">PiggyBac transposable element-derived protein domain-containing protein</fullName>
    </recommendedName>
</protein>
<dbReference type="AlphaFoldDB" id="A0A9P0JRA3"/>
<comment type="caution">
    <text evidence="3">The sequence shown here is derived from an EMBL/GenBank/DDBJ whole genome shotgun (WGS) entry which is preliminary data.</text>
</comment>
<organism evidence="3 4">
    <name type="scientific">Acanthoscelides obtectus</name>
    <name type="common">Bean weevil</name>
    <name type="synonym">Bruchus obtectus</name>
    <dbReference type="NCBI Taxonomy" id="200917"/>
    <lineage>
        <taxon>Eukaryota</taxon>
        <taxon>Metazoa</taxon>
        <taxon>Ecdysozoa</taxon>
        <taxon>Arthropoda</taxon>
        <taxon>Hexapoda</taxon>
        <taxon>Insecta</taxon>
        <taxon>Pterygota</taxon>
        <taxon>Neoptera</taxon>
        <taxon>Endopterygota</taxon>
        <taxon>Coleoptera</taxon>
        <taxon>Polyphaga</taxon>
        <taxon>Cucujiformia</taxon>
        <taxon>Chrysomeloidea</taxon>
        <taxon>Chrysomelidae</taxon>
        <taxon>Bruchinae</taxon>
        <taxon>Bruchini</taxon>
        <taxon>Acanthoscelides</taxon>
    </lineage>
</organism>
<dbReference type="Proteomes" id="UP001152888">
    <property type="component" value="Unassembled WGS sequence"/>
</dbReference>
<dbReference type="PANTHER" id="PTHR47272:SF2">
    <property type="entry name" value="PIGGYBAC TRANSPOSABLE ELEMENT-DERIVED PROTEIN 3-LIKE"/>
    <property type="match status" value="1"/>
</dbReference>
<evidence type="ECO:0000313" key="4">
    <source>
        <dbReference type="Proteomes" id="UP001152888"/>
    </source>
</evidence>
<dbReference type="EMBL" id="CAKOFQ010006677">
    <property type="protein sequence ID" value="CAH1958550.1"/>
    <property type="molecule type" value="Genomic_DNA"/>
</dbReference>